<name>A0A147KDW0_THECS</name>
<dbReference type="EMBL" id="LGEM01000124">
    <property type="protein sequence ID" value="KUP95474.1"/>
    <property type="molecule type" value="Genomic_DNA"/>
</dbReference>
<evidence type="ECO:0000256" key="1">
    <source>
        <dbReference type="SAM" id="MobiDB-lite"/>
    </source>
</evidence>
<dbReference type="SUPFAM" id="SSF53300">
    <property type="entry name" value="vWA-like"/>
    <property type="match status" value="1"/>
</dbReference>
<feature type="region of interest" description="Disordered" evidence="1">
    <location>
        <begin position="656"/>
        <end position="676"/>
    </location>
</feature>
<accession>A0A147KDW0</accession>
<feature type="transmembrane region" description="Helical" evidence="2">
    <location>
        <begin position="16"/>
        <end position="36"/>
    </location>
</feature>
<evidence type="ECO:0000256" key="2">
    <source>
        <dbReference type="SAM" id="Phobius"/>
    </source>
</evidence>
<dbReference type="PROSITE" id="PS50234">
    <property type="entry name" value="VWFA"/>
    <property type="match status" value="1"/>
</dbReference>
<dbReference type="CDD" id="cd00198">
    <property type="entry name" value="vWFA"/>
    <property type="match status" value="1"/>
</dbReference>
<protein>
    <submittedName>
        <fullName evidence="4">von Willebrand factor A</fullName>
    </submittedName>
</protein>
<dbReference type="InterPro" id="IPR002035">
    <property type="entry name" value="VWF_A"/>
</dbReference>
<sequence>MTQTDRRGKTKKSTSLTGFLAATVLSSLFIALWQEFIGQTLGALLGDLLWISAILLLLGSLILLIAHAQRGAPYEPLRLIVRMLPNSPVTGYVLTVVAGLSAAVLIAPLVWPVLSPSCPLPTQLIVVTAADSEAVLREAADVYETERREENGGCRPVDVLVYAAGTTETVRQTLANGWELPANTTEMGAGPPGRSYLVDRSLGARPHYWIPESTVEFLELVPPEDGRVNSNGKLGDAGLDYLGPTRMTPLVWAVPDAFPPDVEPGILPDGPDLEWARPGLRWTSVGRLHGAHQARLLAESGRAAEQVQAEARFLGEEGADSSLALLCRVGKWADTVALVSEAAVYQARSALDSASPDCPEGMRTDLSPRYGPGLPFLDHPLVRVLWEDEEPSDLTAERQEFERFLLDLAEDEDAYAADGVYAGYRSVTGQGRAAEAMAAEHDAAHGPQVSEWAARFDPVQWWEWALQADEAHREASEPATILLAFDRSTSMASVPQQFDAARTAATTIIGDLRAQDRFGLWSYPAGDSGREATAATTLVSTTHRDNLPEELIATVEGLAPTHRPTPLREVIRAGVLALEEDAAPGAMLVVVTDGVRIQDDRGLSQEELDRVLDGTDVRVRIIAVGGGAQQAADQAACEVGILPQLTGHPRVECRDADRGRADESARGVVEEARGGR</sequence>
<keyword evidence="2" id="KW-1133">Transmembrane helix</keyword>
<dbReference type="Gene3D" id="3.40.50.410">
    <property type="entry name" value="von Willebrand factor, type A domain"/>
    <property type="match status" value="1"/>
</dbReference>
<proteinExistence type="predicted"/>
<feature type="domain" description="VWFA" evidence="3">
    <location>
        <begin position="480"/>
        <end position="625"/>
    </location>
</feature>
<dbReference type="AlphaFoldDB" id="A0A147KDW0"/>
<dbReference type="STRING" id="665004.AC529_17350"/>
<evidence type="ECO:0000313" key="5">
    <source>
        <dbReference type="Proteomes" id="UP000074382"/>
    </source>
</evidence>
<evidence type="ECO:0000313" key="4">
    <source>
        <dbReference type="EMBL" id="KUP95474.1"/>
    </source>
</evidence>
<keyword evidence="5" id="KW-1185">Reference proteome</keyword>
<gene>
    <name evidence="4" type="ORF">AC529_17350</name>
</gene>
<feature type="transmembrane region" description="Helical" evidence="2">
    <location>
        <begin position="89"/>
        <end position="111"/>
    </location>
</feature>
<dbReference type="SMART" id="SM00327">
    <property type="entry name" value="VWA"/>
    <property type="match status" value="1"/>
</dbReference>
<dbReference type="PATRIC" id="fig|665004.4.peg.266"/>
<feature type="transmembrane region" description="Helical" evidence="2">
    <location>
        <begin position="48"/>
        <end position="68"/>
    </location>
</feature>
<dbReference type="Proteomes" id="UP000074382">
    <property type="component" value="Unassembled WGS sequence"/>
</dbReference>
<dbReference type="RefSeq" id="WP_068753086.1">
    <property type="nucleotide sequence ID" value="NZ_KQ950180.1"/>
</dbReference>
<comment type="caution">
    <text evidence="4">The sequence shown here is derived from an EMBL/GenBank/DDBJ whole genome shotgun (WGS) entry which is preliminary data.</text>
</comment>
<organism evidence="4 5">
    <name type="scientific">Thermobifida cellulosilytica TB100</name>
    <dbReference type="NCBI Taxonomy" id="665004"/>
    <lineage>
        <taxon>Bacteria</taxon>
        <taxon>Bacillati</taxon>
        <taxon>Actinomycetota</taxon>
        <taxon>Actinomycetes</taxon>
        <taxon>Streptosporangiales</taxon>
        <taxon>Nocardiopsidaceae</taxon>
        <taxon>Thermobifida</taxon>
    </lineage>
</organism>
<reference evidence="5" key="1">
    <citation type="journal article" date="2017" name="Acta Aliment.">
        <title>Plant polysaccharide degrading enzyme system of Thermpbifida cellulosilytica TB100 revealed by de novo genome project data.</title>
        <authorList>
            <person name="Toth A."/>
            <person name="Baka E."/>
            <person name="Luzics S."/>
            <person name="Bata-Vidacs I."/>
            <person name="Nagy I."/>
            <person name="Balint B."/>
            <person name="Herceg R."/>
            <person name="Olasz F."/>
            <person name="Wilk T."/>
            <person name="Nagy T."/>
            <person name="Kriszt B."/>
            <person name="Nagy I."/>
            <person name="Kukolya J."/>
        </authorList>
    </citation>
    <scope>NUCLEOTIDE SEQUENCE [LARGE SCALE GENOMIC DNA]</scope>
    <source>
        <strain evidence="5">TB100</strain>
    </source>
</reference>
<keyword evidence="2" id="KW-0812">Transmembrane</keyword>
<dbReference type="OrthoDB" id="491589at2"/>
<evidence type="ECO:0000259" key="3">
    <source>
        <dbReference type="PROSITE" id="PS50234"/>
    </source>
</evidence>
<keyword evidence="2" id="KW-0472">Membrane</keyword>
<dbReference type="InterPro" id="IPR036465">
    <property type="entry name" value="vWFA_dom_sf"/>
</dbReference>